<dbReference type="CDD" id="cd23669">
    <property type="entry name" value="GH55_SacteLam55A-like"/>
    <property type="match status" value="1"/>
</dbReference>
<name>A0A7S1A0J7_NOCSC</name>
<evidence type="ECO:0000256" key="1">
    <source>
        <dbReference type="SAM" id="SignalP"/>
    </source>
</evidence>
<gene>
    <name evidence="2" type="ORF">NSCI0253_LOCUS12309</name>
</gene>
<proteinExistence type="predicted"/>
<reference evidence="2" key="1">
    <citation type="submission" date="2021-01" db="EMBL/GenBank/DDBJ databases">
        <authorList>
            <person name="Corre E."/>
            <person name="Pelletier E."/>
            <person name="Niang G."/>
            <person name="Scheremetjew M."/>
            <person name="Finn R."/>
            <person name="Kale V."/>
            <person name="Holt S."/>
            <person name="Cochrane G."/>
            <person name="Meng A."/>
            <person name="Brown T."/>
            <person name="Cohen L."/>
        </authorList>
    </citation>
    <scope>NUCLEOTIDE SEQUENCE</scope>
</reference>
<evidence type="ECO:0000313" key="2">
    <source>
        <dbReference type="EMBL" id="CAD8837961.1"/>
    </source>
</evidence>
<keyword evidence="1" id="KW-0732">Signal</keyword>
<protein>
    <submittedName>
        <fullName evidence="2">Uncharacterized protein</fullName>
    </submittedName>
</protein>
<organism evidence="2">
    <name type="scientific">Noctiluca scintillans</name>
    <name type="common">Sea sparkle</name>
    <name type="synonym">Red tide dinoflagellate</name>
    <dbReference type="NCBI Taxonomy" id="2966"/>
    <lineage>
        <taxon>Eukaryota</taxon>
        <taxon>Sar</taxon>
        <taxon>Alveolata</taxon>
        <taxon>Dinophyceae</taxon>
        <taxon>Noctilucales</taxon>
        <taxon>Noctilucaceae</taxon>
        <taxon>Noctiluca</taxon>
    </lineage>
</organism>
<dbReference type="InterPro" id="IPR059186">
    <property type="entry name" value="SACTE_4363"/>
</dbReference>
<feature type="chain" id="PRO_5030706164" evidence="1">
    <location>
        <begin position="21"/>
        <end position="598"/>
    </location>
</feature>
<dbReference type="InterPro" id="IPR012334">
    <property type="entry name" value="Pectin_lyas_fold"/>
</dbReference>
<dbReference type="Gene3D" id="2.160.20.10">
    <property type="entry name" value="Single-stranded right-handed beta-helix, Pectin lyase-like"/>
    <property type="match status" value="2"/>
</dbReference>
<accession>A0A7S1A0J7</accession>
<sequence>MALRSHVAFFRWALPAVVLASEPNPPRWPDSVAVFGPETPAEEIVTATSNAFATNGGDMENGQFSSQRYAFLFMPGTYDVDVPVGYYTQVVGLGYRPTDVVFNSSKGVYCEEANFQMEIGALDTFWRSAENFQTNADYGWNGNTSGMLWAASQASPLRSVVVTRNLSLAEYVRNRGEGYSSGGFVANMVVGDTLHFGSQQQFITRSSTFNKVQDGSWNVVFVGTQGVPYSNCGAGSGERPYTVVDKTPVVAEKPYITVQNGSWGITVPKLKFNSSGAVLTPDADTVPFEDVYVARADVDTSSSINAKLDENLHVVFAPGIFYLDEPIHVRNPGTVLLGLGLATLVSSNGSVVIRVHDVPGVRVAGILLQAGPASTTLLEWGETRWEGDASNPGMLHDVFARVGGPKFPFEQQVQIMLRINNGNVIGDNIWLWRADHYDGGETVDEEWPCDNALVVDGDDVTLYGLAAEHTLQDIVQWNGERGSTYFFQAEFPYDVTQAYGDNGYVGYRVGSHVLEHEAFGVGVYHFFRDHPVAVQSGISVPPHLESSVVSPLSVYLNGQGTVEHVINDKGNGTQAGASWGAVISWYCPTQGVGSDVVV</sequence>
<feature type="signal peptide" evidence="1">
    <location>
        <begin position="1"/>
        <end position="20"/>
    </location>
</feature>
<dbReference type="AlphaFoldDB" id="A0A7S1A0J7"/>
<dbReference type="EMBL" id="HBFQ01017652">
    <property type="protein sequence ID" value="CAD8837961.1"/>
    <property type="molecule type" value="Transcribed_RNA"/>
</dbReference>